<gene>
    <name evidence="1" type="ORF">PHYSODRAFT_340427</name>
</gene>
<dbReference type="InParanoid" id="G5A9P4"/>
<dbReference type="KEGG" id="psoj:PHYSODRAFT_340427"/>
<dbReference type="OMA" id="HINRARH"/>
<name>G5A9P4_PHYSP</name>
<sequence length="194" mass="21701">MEFTIAAMGFATGRPHTCRVPLEASSVVNIAEAMKREADTLAIQQVAMPARYIWEVLRDQLYGSGDANVVRGLAEQQVLRRVYRTRNQHFSGDVHGTVEIPPLSLALNETVPFFQLHYVTITRNNLNKPTRLLGWAHPALVNLLRCNGVTLFVDGTFPSVQRGYKQCVIFMVHDRASGLFVPVYYVLSTSHTGD</sequence>
<dbReference type="GeneID" id="20647909"/>
<organism evidence="1 2">
    <name type="scientific">Phytophthora sojae (strain P6497)</name>
    <name type="common">Soybean stem and root rot agent</name>
    <name type="synonym">Phytophthora megasperma f. sp. glycines</name>
    <dbReference type="NCBI Taxonomy" id="1094619"/>
    <lineage>
        <taxon>Eukaryota</taxon>
        <taxon>Sar</taxon>
        <taxon>Stramenopiles</taxon>
        <taxon>Oomycota</taxon>
        <taxon>Peronosporomycetes</taxon>
        <taxon>Peronosporales</taxon>
        <taxon>Peronosporaceae</taxon>
        <taxon>Phytophthora</taxon>
    </lineage>
</organism>
<reference evidence="1 2" key="1">
    <citation type="journal article" date="2006" name="Science">
        <title>Phytophthora genome sequences uncover evolutionary origins and mechanisms of pathogenesis.</title>
        <authorList>
            <person name="Tyler B.M."/>
            <person name="Tripathy S."/>
            <person name="Zhang X."/>
            <person name="Dehal P."/>
            <person name="Jiang R.H."/>
            <person name="Aerts A."/>
            <person name="Arredondo F.D."/>
            <person name="Baxter L."/>
            <person name="Bensasson D."/>
            <person name="Beynon J.L."/>
            <person name="Chapman J."/>
            <person name="Damasceno C.M."/>
            <person name="Dorrance A.E."/>
            <person name="Dou D."/>
            <person name="Dickerman A.W."/>
            <person name="Dubchak I.L."/>
            <person name="Garbelotto M."/>
            <person name="Gijzen M."/>
            <person name="Gordon S.G."/>
            <person name="Govers F."/>
            <person name="Grunwald N.J."/>
            <person name="Huang W."/>
            <person name="Ivors K.L."/>
            <person name="Jones R.W."/>
            <person name="Kamoun S."/>
            <person name="Krampis K."/>
            <person name="Lamour K.H."/>
            <person name="Lee M.K."/>
            <person name="McDonald W.H."/>
            <person name="Medina M."/>
            <person name="Meijer H.J."/>
            <person name="Nordberg E.K."/>
            <person name="Maclean D.J."/>
            <person name="Ospina-Giraldo M.D."/>
            <person name="Morris P.F."/>
            <person name="Phuntumart V."/>
            <person name="Putnam N.H."/>
            <person name="Rash S."/>
            <person name="Rose J.K."/>
            <person name="Sakihama Y."/>
            <person name="Salamov A.A."/>
            <person name="Savidor A."/>
            <person name="Scheuring C.F."/>
            <person name="Smith B.M."/>
            <person name="Sobral B.W."/>
            <person name="Terry A."/>
            <person name="Torto-Alalibo T.A."/>
            <person name="Win J."/>
            <person name="Xu Z."/>
            <person name="Zhang H."/>
            <person name="Grigoriev I.V."/>
            <person name="Rokhsar D.S."/>
            <person name="Boore J.L."/>
        </authorList>
    </citation>
    <scope>NUCLEOTIDE SEQUENCE [LARGE SCALE GENOMIC DNA]</scope>
    <source>
        <strain evidence="1 2">P6497</strain>
    </source>
</reference>
<dbReference type="AlphaFoldDB" id="G5A9P4"/>
<keyword evidence="2" id="KW-1185">Reference proteome</keyword>
<dbReference type="Proteomes" id="UP000002640">
    <property type="component" value="Unassembled WGS sequence"/>
</dbReference>
<proteinExistence type="predicted"/>
<dbReference type="EMBL" id="JH159162">
    <property type="protein sequence ID" value="EGZ07324.1"/>
    <property type="molecule type" value="Genomic_DNA"/>
</dbReference>
<evidence type="ECO:0008006" key="3">
    <source>
        <dbReference type="Google" id="ProtNLM"/>
    </source>
</evidence>
<protein>
    <recommendedName>
        <fullName evidence="3">MULE transposase domain-containing protein</fullName>
    </recommendedName>
</protein>
<dbReference type="RefSeq" id="XP_009536890.1">
    <property type="nucleotide sequence ID" value="XM_009538595.1"/>
</dbReference>
<evidence type="ECO:0000313" key="2">
    <source>
        <dbReference type="Proteomes" id="UP000002640"/>
    </source>
</evidence>
<accession>G5A9P4</accession>
<evidence type="ECO:0000313" key="1">
    <source>
        <dbReference type="EMBL" id="EGZ07324.1"/>
    </source>
</evidence>